<dbReference type="EMBL" id="PKPP01015446">
    <property type="protein sequence ID" value="PWA38616.1"/>
    <property type="molecule type" value="Genomic_DNA"/>
</dbReference>
<keyword evidence="3" id="KW-1185">Reference proteome</keyword>
<feature type="region of interest" description="Disordered" evidence="1">
    <location>
        <begin position="1"/>
        <end position="20"/>
    </location>
</feature>
<evidence type="ECO:0000256" key="1">
    <source>
        <dbReference type="SAM" id="MobiDB-lite"/>
    </source>
</evidence>
<dbReference type="AlphaFoldDB" id="A0A2U1KPB8"/>
<comment type="caution">
    <text evidence="2">The sequence shown here is derived from an EMBL/GenBank/DDBJ whole genome shotgun (WGS) entry which is preliminary data.</text>
</comment>
<dbReference type="PANTHER" id="PTHR34120:SF29">
    <property type="entry name" value="CALCIUM_CALMODULIN-DEPENDENT PROTEIN KINASE"/>
    <property type="match status" value="1"/>
</dbReference>
<accession>A0A2U1KPB8</accession>
<name>A0A2U1KPB8_ARTAN</name>
<evidence type="ECO:0000313" key="3">
    <source>
        <dbReference type="Proteomes" id="UP000245207"/>
    </source>
</evidence>
<proteinExistence type="predicted"/>
<reference evidence="2 3" key="1">
    <citation type="journal article" date="2018" name="Mol. Plant">
        <title>The genome of Artemisia annua provides insight into the evolution of Asteraceae family and artemisinin biosynthesis.</title>
        <authorList>
            <person name="Shen Q."/>
            <person name="Zhang L."/>
            <person name="Liao Z."/>
            <person name="Wang S."/>
            <person name="Yan T."/>
            <person name="Shi P."/>
            <person name="Liu M."/>
            <person name="Fu X."/>
            <person name="Pan Q."/>
            <person name="Wang Y."/>
            <person name="Lv Z."/>
            <person name="Lu X."/>
            <person name="Zhang F."/>
            <person name="Jiang W."/>
            <person name="Ma Y."/>
            <person name="Chen M."/>
            <person name="Hao X."/>
            <person name="Li L."/>
            <person name="Tang Y."/>
            <person name="Lv G."/>
            <person name="Zhou Y."/>
            <person name="Sun X."/>
            <person name="Brodelius P.E."/>
            <person name="Rose J.K.C."/>
            <person name="Tang K."/>
        </authorList>
    </citation>
    <scope>NUCLEOTIDE SEQUENCE [LARGE SCALE GENOMIC DNA]</scope>
    <source>
        <strain evidence="3">cv. Huhao1</strain>
        <tissue evidence="2">Leaf</tissue>
    </source>
</reference>
<dbReference type="PANTHER" id="PTHR34120">
    <property type="entry name" value="EXPRESSED PROTEIN"/>
    <property type="match status" value="1"/>
</dbReference>
<organism evidence="2 3">
    <name type="scientific">Artemisia annua</name>
    <name type="common">Sweet wormwood</name>
    <dbReference type="NCBI Taxonomy" id="35608"/>
    <lineage>
        <taxon>Eukaryota</taxon>
        <taxon>Viridiplantae</taxon>
        <taxon>Streptophyta</taxon>
        <taxon>Embryophyta</taxon>
        <taxon>Tracheophyta</taxon>
        <taxon>Spermatophyta</taxon>
        <taxon>Magnoliopsida</taxon>
        <taxon>eudicotyledons</taxon>
        <taxon>Gunneridae</taxon>
        <taxon>Pentapetalae</taxon>
        <taxon>asterids</taxon>
        <taxon>campanulids</taxon>
        <taxon>Asterales</taxon>
        <taxon>Asteraceae</taxon>
        <taxon>Asteroideae</taxon>
        <taxon>Anthemideae</taxon>
        <taxon>Artemisiinae</taxon>
        <taxon>Artemisia</taxon>
    </lineage>
</organism>
<gene>
    <name evidence="2" type="ORF">CTI12_AA579600</name>
</gene>
<evidence type="ECO:0000313" key="2">
    <source>
        <dbReference type="EMBL" id="PWA38616.1"/>
    </source>
</evidence>
<sequence>MDNHEDRDQDAGLDHSEHNFNDQKVQNIVNIEAYNNPPESYAVCQAKVSDWLNQNTYMERKASVKFAITKNLDPCQTGRSTHRKSVSLHQRPKLSIIGFRKKPVQQTEGSTKSKQNDKAENIRLFRNRSEPGRDYCLLITEPVSPRVSCVGRVGSVRVQGKKAGVWRSFKAVFSNMVQTNRVQKIRA</sequence>
<protein>
    <submittedName>
        <fullName evidence="2">Uncharacterized protein</fullName>
    </submittedName>
</protein>
<dbReference type="Proteomes" id="UP000245207">
    <property type="component" value="Unassembled WGS sequence"/>
</dbReference>
<dbReference type="OrthoDB" id="1714632at2759"/>